<dbReference type="CTD" id="78774009"/>
<evidence type="ECO:0000313" key="1">
    <source>
        <dbReference type="EMBL" id="KAF1764928.1"/>
    </source>
</evidence>
<proteinExistence type="predicted"/>
<dbReference type="EMBL" id="WUAV01000002">
    <property type="protein sequence ID" value="KAF1764928.1"/>
    <property type="molecule type" value="Genomic_DNA"/>
</dbReference>
<comment type="caution">
    <text evidence="1">The sequence shown here is derived from an EMBL/GenBank/DDBJ whole genome shotgun (WGS) entry which is preliminary data.</text>
</comment>
<dbReference type="AlphaFoldDB" id="A0A6A5HAX8"/>
<evidence type="ECO:0000313" key="2">
    <source>
        <dbReference type="Proteomes" id="UP000483820"/>
    </source>
</evidence>
<name>A0A6A5HAX8_CAERE</name>
<reference evidence="1 2" key="1">
    <citation type="submission" date="2019-12" db="EMBL/GenBank/DDBJ databases">
        <title>Chromosome-level assembly of the Caenorhabditis remanei genome.</title>
        <authorList>
            <person name="Teterina A.A."/>
            <person name="Willis J.H."/>
            <person name="Phillips P.C."/>
        </authorList>
    </citation>
    <scope>NUCLEOTIDE SEQUENCE [LARGE SCALE GENOMIC DNA]</scope>
    <source>
        <strain evidence="1 2">PX506</strain>
        <tissue evidence="1">Whole organism</tissue>
    </source>
</reference>
<protein>
    <submittedName>
        <fullName evidence="1">Uncharacterized protein</fullName>
    </submittedName>
</protein>
<dbReference type="Proteomes" id="UP000483820">
    <property type="component" value="Chromosome II"/>
</dbReference>
<sequence>MHFPTLFEFAVEAVTEGFNRGTISIPFCLDPRPSDAIYKELLRLNSEDIKILRNFKDILKITEIEVDCLETYDVLNLSSFSLKSLTLKNIANLRLKFPDREHKDTINVEQLLKTVLNRNSRNGLIHLGLRGSERLAENWVNEVS</sequence>
<dbReference type="KEGG" id="crq:GCK72_004879"/>
<dbReference type="RefSeq" id="XP_053589122.1">
    <property type="nucleotide sequence ID" value="XM_053724928.1"/>
</dbReference>
<dbReference type="GeneID" id="78774009"/>
<organism evidence="1 2">
    <name type="scientific">Caenorhabditis remanei</name>
    <name type="common">Caenorhabditis vulgaris</name>
    <dbReference type="NCBI Taxonomy" id="31234"/>
    <lineage>
        <taxon>Eukaryota</taxon>
        <taxon>Metazoa</taxon>
        <taxon>Ecdysozoa</taxon>
        <taxon>Nematoda</taxon>
        <taxon>Chromadorea</taxon>
        <taxon>Rhabditida</taxon>
        <taxon>Rhabditina</taxon>
        <taxon>Rhabditomorpha</taxon>
        <taxon>Rhabditoidea</taxon>
        <taxon>Rhabditidae</taxon>
        <taxon>Peloderinae</taxon>
        <taxon>Caenorhabditis</taxon>
    </lineage>
</organism>
<accession>A0A6A5HAX8</accession>
<gene>
    <name evidence="1" type="ORF">GCK72_004879</name>
</gene>